<protein>
    <submittedName>
        <fullName evidence="2">Uncharacterized protein</fullName>
    </submittedName>
</protein>
<gene>
    <name evidence="2" type="ORF">TWF191_003872</name>
</gene>
<evidence type="ECO:0000256" key="1">
    <source>
        <dbReference type="SAM" id="MobiDB-lite"/>
    </source>
</evidence>
<evidence type="ECO:0000313" key="2">
    <source>
        <dbReference type="EMBL" id="KAF3231896.1"/>
    </source>
</evidence>
<sequence>MTRLTRAEIAIQRGFTRDLARSKTQHEVPKVISRIEPTTVEQYNEFARPEKPQDYGFGPGESISYSDLCNFAEWYARSSIGLIGEHSSLNTIFSHLTHFKSEENRSGNGTITRETMKAVKVWVTSELQKTCEIPTDTREKWHINALEFCCITKFLWLEDNDYVMEPVTRLQFSLFVMISAFTLGRPGTIVLSNQRQDALQSLCYQDLDLRLILPEHEGEGSECFFLLGVKLRNHKGQRRDNGLWTELVLHDSDIVRPVSQFITLALQDNAFEANIKSVDDLCRLKPPRHFRKRSYRFRWKKEVLDTPLFRKTDGTFWNVHFAERLLRDLGVRMGFRYNLTLYSIRYGVSNSIEAATTADRRRQIMAHIDKERYSMSYMSKRIPVDLQSLFTKSASIELEIFNRTGHCEHMDSRAPKKIDYATLPKAYREDEFLQELENTRRKLERCLIRPTESDTLMAQVATVAKKIQNRRQWVRRRLLRDQRNNFFDTIDTKDINAQILGQDVQPQENPVFGEINVWGLNRNDVVERMKLNFSGRSMDPDYVKALQKYICDPTWSEKAKAYNSTVRKEQLGSIKRALKDDEEHLSNRSKRRKRANSEIFEGDDSYTGAGATAVQPTRDDTPIPDFRQEVGNAFRSITGKLLSKYMSKYTIDHHKTMACQTYLKIIATDGVSKRWDQISENLRRQAITALTLSFEEPSYLSRAVGGWLAEVFLQDAHTNERRKALEQKKAAWKNLSNPRKEPRLRTLAIRPGEGVFRI</sequence>
<name>A0A6G1MLL8_ORBOL</name>
<dbReference type="AlphaFoldDB" id="A0A6G1MLL8"/>
<dbReference type="PANTHER" id="PTHR37535:SF3">
    <property type="entry name" value="FLUG DOMAIN-CONTAINING PROTEIN"/>
    <property type="match status" value="1"/>
</dbReference>
<accession>A0A6G1MLL8</accession>
<evidence type="ECO:0000313" key="3">
    <source>
        <dbReference type="Proteomes" id="UP000483672"/>
    </source>
</evidence>
<organism evidence="2 3">
    <name type="scientific">Orbilia oligospora</name>
    <name type="common">Nematode-trapping fungus</name>
    <name type="synonym">Arthrobotrys oligospora</name>
    <dbReference type="NCBI Taxonomy" id="2813651"/>
    <lineage>
        <taxon>Eukaryota</taxon>
        <taxon>Fungi</taxon>
        <taxon>Dikarya</taxon>
        <taxon>Ascomycota</taxon>
        <taxon>Pezizomycotina</taxon>
        <taxon>Orbiliomycetes</taxon>
        <taxon>Orbiliales</taxon>
        <taxon>Orbiliaceae</taxon>
        <taxon>Orbilia</taxon>
    </lineage>
</organism>
<dbReference type="Pfam" id="PF11917">
    <property type="entry name" value="DUF3435"/>
    <property type="match status" value="1"/>
</dbReference>
<feature type="region of interest" description="Disordered" evidence="1">
    <location>
        <begin position="580"/>
        <end position="623"/>
    </location>
</feature>
<comment type="caution">
    <text evidence="2">The sequence shown here is derived from an EMBL/GenBank/DDBJ whole genome shotgun (WGS) entry which is preliminary data.</text>
</comment>
<dbReference type="PANTHER" id="PTHR37535">
    <property type="entry name" value="FLUG DOMAIN PROTEIN"/>
    <property type="match status" value="1"/>
</dbReference>
<proteinExistence type="predicted"/>
<dbReference type="InterPro" id="IPR021842">
    <property type="entry name" value="DUF3435"/>
</dbReference>
<dbReference type="EMBL" id="WIPF01000002">
    <property type="protein sequence ID" value="KAF3231896.1"/>
    <property type="molecule type" value="Genomic_DNA"/>
</dbReference>
<dbReference type="Proteomes" id="UP000483672">
    <property type="component" value="Unassembled WGS sequence"/>
</dbReference>
<reference evidence="2 3" key="1">
    <citation type="submission" date="2019-06" db="EMBL/GenBank/DDBJ databases">
        <authorList>
            <person name="Palmer J.M."/>
        </authorList>
    </citation>
    <scope>NUCLEOTIDE SEQUENCE [LARGE SCALE GENOMIC DNA]</scope>
    <source>
        <strain evidence="2 3">TWF191</strain>
    </source>
</reference>